<dbReference type="Pfam" id="PF17921">
    <property type="entry name" value="Integrase_H2C2"/>
    <property type="match status" value="1"/>
</dbReference>
<dbReference type="Pfam" id="PF00078">
    <property type="entry name" value="RVT_1"/>
    <property type="match status" value="1"/>
</dbReference>
<organism evidence="11 12">
    <name type="scientific">Aedes albopictus</name>
    <name type="common">Asian tiger mosquito</name>
    <name type="synonym">Stegomyia albopicta</name>
    <dbReference type="NCBI Taxonomy" id="7160"/>
    <lineage>
        <taxon>Eukaryota</taxon>
        <taxon>Metazoa</taxon>
        <taxon>Ecdysozoa</taxon>
        <taxon>Arthropoda</taxon>
        <taxon>Hexapoda</taxon>
        <taxon>Insecta</taxon>
        <taxon>Pterygota</taxon>
        <taxon>Neoptera</taxon>
        <taxon>Endopterygota</taxon>
        <taxon>Diptera</taxon>
        <taxon>Nematocera</taxon>
        <taxon>Culicoidea</taxon>
        <taxon>Culicidae</taxon>
        <taxon>Culicinae</taxon>
        <taxon>Aedini</taxon>
        <taxon>Aedes</taxon>
        <taxon>Stegomyia</taxon>
    </lineage>
</organism>
<dbReference type="EnsemblMetazoa" id="AALFPA23_004402.R5342">
    <property type="protein sequence ID" value="AALFPA23_004402.P5342"/>
    <property type="gene ID" value="AALFPA23_004402"/>
</dbReference>
<proteinExistence type="predicted"/>
<dbReference type="InterPro" id="IPR001878">
    <property type="entry name" value="Znf_CCHC"/>
</dbReference>
<dbReference type="PROSITE" id="PS50878">
    <property type="entry name" value="RT_POL"/>
    <property type="match status" value="1"/>
</dbReference>
<dbReference type="InterPro" id="IPR041588">
    <property type="entry name" value="Integrase_H2C2"/>
</dbReference>
<dbReference type="Proteomes" id="UP000069940">
    <property type="component" value="Unassembled WGS sequence"/>
</dbReference>
<feature type="region of interest" description="Disordered" evidence="8">
    <location>
        <begin position="209"/>
        <end position="228"/>
    </location>
</feature>
<dbReference type="InterPro" id="IPR043128">
    <property type="entry name" value="Rev_trsase/Diguanyl_cyclase"/>
</dbReference>
<dbReference type="InterPro" id="IPR050951">
    <property type="entry name" value="Retrovirus_Pol_polyprotein"/>
</dbReference>
<dbReference type="PROSITE" id="PS00141">
    <property type="entry name" value="ASP_PROTEASE"/>
    <property type="match status" value="1"/>
</dbReference>
<dbReference type="InterPro" id="IPR041373">
    <property type="entry name" value="RT_RNaseH"/>
</dbReference>
<dbReference type="InterPro" id="IPR021109">
    <property type="entry name" value="Peptidase_aspartic_dom_sf"/>
</dbReference>
<evidence type="ECO:0000256" key="1">
    <source>
        <dbReference type="ARBA" id="ARBA00012493"/>
    </source>
</evidence>
<evidence type="ECO:0000313" key="12">
    <source>
        <dbReference type="Proteomes" id="UP000069940"/>
    </source>
</evidence>
<dbReference type="CDD" id="cd01647">
    <property type="entry name" value="RT_LTR"/>
    <property type="match status" value="1"/>
</dbReference>
<feature type="domain" description="Integrase catalytic" evidence="10">
    <location>
        <begin position="1026"/>
        <end position="1179"/>
    </location>
</feature>
<dbReference type="Gene3D" id="1.10.340.70">
    <property type="match status" value="1"/>
</dbReference>
<dbReference type="PANTHER" id="PTHR37984">
    <property type="entry name" value="PROTEIN CBG26694"/>
    <property type="match status" value="1"/>
</dbReference>
<dbReference type="InterPro" id="IPR001584">
    <property type="entry name" value="Integrase_cat-core"/>
</dbReference>
<keyword evidence="6" id="KW-0378">Hydrolase</keyword>
<dbReference type="SUPFAM" id="SSF56672">
    <property type="entry name" value="DNA/RNA polymerases"/>
    <property type="match status" value="1"/>
</dbReference>
<evidence type="ECO:0000313" key="11">
    <source>
        <dbReference type="EnsemblMetazoa" id="AALFPA23_004402.P5342"/>
    </source>
</evidence>
<feature type="compositionally biased region" description="Polar residues" evidence="8">
    <location>
        <begin position="1288"/>
        <end position="1298"/>
    </location>
</feature>
<dbReference type="InterPro" id="IPR043502">
    <property type="entry name" value="DNA/RNA_pol_sf"/>
</dbReference>
<accession>A0ABM1XZX5</accession>
<dbReference type="Gene3D" id="3.10.10.10">
    <property type="entry name" value="HIV Type 1 Reverse Transcriptase, subunit A, domain 1"/>
    <property type="match status" value="1"/>
</dbReference>
<evidence type="ECO:0000256" key="6">
    <source>
        <dbReference type="ARBA" id="ARBA00022801"/>
    </source>
</evidence>
<keyword evidence="3" id="KW-0548">Nucleotidyltransferase</keyword>
<dbReference type="Gene3D" id="2.40.70.10">
    <property type="entry name" value="Acid Proteases"/>
    <property type="match status" value="1"/>
</dbReference>
<sequence length="1347" mass="153020">MDDTRPMPQFRCEDIAKARLHHEWKDWKSGLERYFDANDITDQYKKRAKLLYLGGPQLDKVFTNLPDGNKFPLVATEKRFYDVAIAALDNYFQPVKQDILERRRLRQMKQLPGEKFSHYMVRLRQQAALCGFDKYPKSTQRVLTEMMITDVIVEGCLSVELRRRMLLKDRTLDEIEEIATGLEGVDSQIQDLAGKSNDLQDGAKMYRVRDRSSQGFRRPPLHTSRTDMGRYRGRQLPRSNIVCFNCGRSGHIATSDSCPAKGKQCRNCKRMGHFDYTCKSPRGSVNQTQPSPPSKKIRVVEQQEACGPDEGKVYYAFFNGNQSNMLTFEVGGVPLAMLVDSGADANLVTFEAWEKLKQAGVRVASSTRESDRSFFSYGSTSPLVVRGKFTAEIKSKNHVATAEFYVVEKGQTCLLGDVTAKQLQVLKVGVNLNHVEAQEPFACIKNVEVHIHMEPEAKPVIQPVRRLPIPLEAEVNRKLDDMLARDIIEPKTGPTSWVSPLVVVAKANGGLRLCVDLRRVNQAVLREHHPMPVIEQILARIGNGTVWSKLDIKDSFLQVMVAAESRDILTFITEKGLYRFKRLPFGLITAPEIFQRVVDEILCGCEGTHWYLDDIFVEGATIEEHDARLEKVMARLTERGVQLNLDKCQFRVAELEFLGHKVTENGIAPSDSKVAAIMAFRRPTTEGEVRSFLGLANYLNKYIPHLATLDEPLRELTRKGVIFSWKSCHETSFQSIKQAMSDVSILGFYNTHDRTAVISDASPTGLGAMLVQTDDLGRDRVISFASKSLTVTEKRYCQTEKEALGLVWAVEKFQFYLLGRKFDLVTDCKALLYLFTPLSRPCSRIERWVLRLQCFNYSIVHIRGDQNVADALSRLSHTVAEPFDSAEELMVRHIAAVDAKSVAVSWEDLVRESRDDAEIMNIFECLKQSTTESLPVAYRVISSELCDVGGVLLRGDRVVIPTALRQQVLSIAHDGHPGVRMMKSFLRTAVWWPKLDADTERFVKNCRGCVLVSAPDVPEPMIRSSLPSGPWEDIAIDFLGPLPNGQHLLVIVDCYSRFLEICEMTCIDSTETIGRLRGVFGRFGIPSLIKADNGPQFSSEEFRSFCRDSGIQLVNTIPYWPQMNGQVERQNRSILKRLRIAQELGKDWRKELHDYLLVYHATNHATTGEAPSKLMFGRRIKSKLPRVPVCYDDEAVRDFDNLQKEKGKEYTDKKRRAAYSEVEEGDKVFVKRMKKNHKLEADYSPEEYQVVKKSGSDVIVRSRVSGKEFRRNVTHLKKIPLEQDEAQTEAQTTSNDETVQVIPEDEPTGSKELDCEASCETGVQQQEPLRFRRDRQQPTKFKDYIPH</sequence>
<keyword evidence="4" id="KW-0540">Nuclease</keyword>
<dbReference type="Gene3D" id="3.30.420.10">
    <property type="entry name" value="Ribonuclease H-like superfamily/Ribonuclease H"/>
    <property type="match status" value="1"/>
</dbReference>
<dbReference type="EC" id="2.7.7.49" evidence="1"/>
<dbReference type="PANTHER" id="PTHR37984:SF11">
    <property type="entry name" value="INTEGRASE CATALYTIC DOMAIN-CONTAINING PROTEIN"/>
    <property type="match status" value="1"/>
</dbReference>
<dbReference type="SMART" id="SM00343">
    <property type="entry name" value="ZnF_C2HC"/>
    <property type="match status" value="2"/>
</dbReference>
<evidence type="ECO:0000256" key="4">
    <source>
        <dbReference type="ARBA" id="ARBA00022722"/>
    </source>
</evidence>
<dbReference type="InterPro" id="IPR036875">
    <property type="entry name" value="Znf_CCHC_sf"/>
</dbReference>
<evidence type="ECO:0000259" key="9">
    <source>
        <dbReference type="PROSITE" id="PS50878"/>
    </source>
</evidence>
<dbReference type="CDD" id="cd09274">
    <property type="entry name" value="RNase_HI_RT_Ty3"/>
    <property type="match status" value="1"/>
</dbReference>
<feature type="domain" description="Reverse transcriptase" evidence="9">
    <location>
        <begin position="485"/>
        <end position="662"/>
    </location>
</feature>
<keyword evidence="5" id="KW-0255">Endonuclease</keyword>
<evidence type="ECO:0000256" key="2">
    <source>
        <dbReference type="ARBA" id="ARBA00022679"/>
    </source>
</evidence>
<keyword evidence="12" id="KW-1185">Reference proteome</keyword>
<reference evidence="11" key="2">
    <citation type="submission" date="2025-05" db="UniProtKB">
        <authorList>
            <consortium name="EnsemblMetazoa"/>
        </authorList>
    </citation>
    <scope>IDENTIFICATION</scope>
    <source>
        <strain evidence="11">Foshan</strain>
    </source>
</reference>
<name>A0ABM1XZX5_AEDAL</name>
<evidence type="ECO:0000256" key="8">
    <source>
        <dbReference type="SAM" id="MobiDB-lite"/>
    </source>
</evidence>
<keyword evidence="2" id="KW-0808">Transferase</keyword>
<dbReference type="Gene3D" id="3.30.70.270">
    <property type="match status" value="2"/>
</dbReference>
<dbReference type="Pfam" id="PF17917">
    <property type="entry name" value="RT_RNaseH"/>
    <property type="match status" value="1"/>
</dbReference>
<dbReference type="SUPFAM" id="SSF53098">
    <property type="entry name" value="Ribonuclease H-like"/>
    <property type="match status" value="1"/>
</dbReference>
<dbReference type="InterPro" id="IPR036397">
    <property type="entry name" value="RNaseH_sf"/>
</dbReference>
<evidence type="ECO:0000256" key="7">
    <source>
        <dbReference type="ARBA" id="ARBA00022918"/>
    </source>
</evidence>
<dbReference type="Pfam" id="PF00665">
    <property type="entry name" value="rve"/>
    <property type="match status" value="1"/>
</dbReference>
<evidence type="ECO:0000256" key="3">
    <source>
        <dbReference type="ARBA" id="ARBA00022695"/>
    </source>
</evidence>
<dbReference type="InterPro" id="IPR012337">
    <property type="entry name" value="RNaseH-like_sf"/>
</dbReference>
<feature type="region of interest" description="Disordered" evidence="8">
    <location>
        <begin position="1283"/>
        <end position="1347"/>
    </location>
</feature>
<protein>
    <recommendedName>
        <fullName evidence="1">RNA-directed DNA polymerase</fullName>
        <ecNumber evidence="1">2.7.7.49</ecNumber>
    </recommendedName>
</protein>
<keyword evidence="7" id="KW-0695">RNA-directed DNA polymerase</keyword>
<evidence type="ECO:0000259" key="10">
    <source>
        <dbReference type="PROSITE" id="PS50994"/>
    </source>
</evidence>
<dbReference type="SUPFAM" id="SSF57756">
    <property type="entry name" value="Retrovirus zinc finger-like domains"/>
    <property type="match status" value="1"/>
</dbReference>
<dbReference type="GeneID" id="109417227"/>
<dbReference type="Gene3D" id="4.10.60.10">
    <property type="entry name" value="Zinc finger, CCHC-type"/>
    <property type="match status" value="1"/>
</dbReference>
<evidence type="ECO:0000256" key="5">
    <source>
        <dbReference type="ARBA" id="ARBA00022759"/>
    </source>
</evidence>
<dbReference type="InterPro" id="IPR000477">
    <property type="entry name" value="RT_dom"/>
</dbReference>
<dbReference type="SUPFAM" id="SSF50630">
    <property type="entry name" value="Acid proteases"/>
    <property type="match status" value="1"/>
</dbReference>
<feature type="compositionally biased region" description="Basic and acidic residues" evidence="8">
    <location>
        <begin position="1329"/>
        <end position="1347"/>
    </location>
</feature>
<reference evidence="12" key="1">
    <citation type="journal article" date="2015" name="Proc. Natl. Acad. Sci. U.S.A.">
        <title>Genome sequence of the Asian Tiger mosquito, Aedes albopictus, reveals insights into its biology, genetics, and evolution.</title>
        <authorList>
            <person name="Chen X.G."/>
            <person name="Jiang X."/>
            <person name="Gu J."/>
            <person name="Xu M."/>
            <person name="Wu Y."/>
            <person name="Deng Y."/>
            <person name="Zhang C."/>
            <person name="Bonizzoni M."/>
            <person name="Dermauw W."/>
            <person name="Vontas J."/>
            <person name="Armbruster P."/>
            <person name="Huang X."/>
            <person name="Yang Y."/>
            <person name="Zhang H."/>
            <person name="He W."/>
            <person name="Peng H."/>
            <person name="Liu Y."/>
            <person name="Wu K."/>
            <person name="Chen J."/>
            <person name="Lirakis M."/>
            <person name="Topalis P."/>
            <person name="Van Leeuwen T."/>
            <person name="Hall A.B."/>
            <person name="Jiang X."/>
            <person name="Thorpe C."/>
            <person name="Mueller R.L."/>
            <person name="Sun C."/>
            <person name="Waterhouse R.M."/>
            <person name="Yan G."/>
            <person name="Tu Z.J."/>
            <person name="Fang X."/>
            <person name="James A.A."/>
        </authorList>
    </citation>
    <scope>NUCLEOTIDE SEQUENCE [LARGE SCALE GENOMIC DNA]</scope>
    <source>
        <strain evidence="12">Foshan</strain>
    </source>
</reference>
<dbReference type="InterPro" id="IPR001969">
    <property type="entry name" value="Aspartic_peptidase_AS"/>
</dbReference>
<dbReference type="PROSITE" id="PS50994">
    <property type="entry name" value="INTEGRASE"/>
    <property type="match status" value="1"/>
</dbReference>
<dbReference type="Pfam" id="PF00098">
    <property type="entry name" value="zf-CCHC"/>
    <property type="match status" value="1"/>
</dbReference>
<dbReference type="RefSeq" id="XP_029711593.2">
    <property type="nucleotide sequence ID" value="XM_029855733.2"/>
</dbReference>